<feature type="transmembrane region" description="Helical" evidence="1">
    <location>
        <begin position="155"/>
        <end position="176"/>
    </location>
</feature>
<keyword evidence="1" id="KW-0812">Transmembrane</keyword>
<dbReference type="InterPro" id="IPR052712">
    <property type="entry name" value="Acid_resist_chaperone_HdeD"/>
</dbReference>
<organism evidence="2 3">
    <name type="scientific">Gulosibacter molinativorax</name>
    <dbReference type="NCBI Taxonomy" id="256821"/>
    <lineage>
        <taxon>Bacteria</taxon>
        <taxon>Bacillati</taxon>
        <taxon>Actinomycetota</taxon>
        <taxon>Actinomycetes</taxon>
        <taxon>Micrococcales</taxon>
        <taxon>Microbacteriaceae</taxon>
        <taxon>Gulosibacter</taxon>
    </lineage>
</organism>
<feature type="transmembrane region" description="Helical" evidence="1">
    <location>
        <begin position="12"/>
        <end position="35"/>
    </location>
</feature>
<sequence>MPNNTNKSWLQNIRVVLGVGGLLAIIAGALILVWPDRTAMALTWIIAAYAFFIGLVYVGVGIWAKERGGWARVGNILLGLLFLIGAVIAILNLGATTAWLMIFLGIMVGILWIAEGVMALSTLHHATSKVWPAIFAVISILAGLVLLFSPLYVVALWWMLGISLVVLGVLQVIRAFKVGRE</sequence>
<evidence type="ECO:0000256" key="1">
    <source>
        <dbReference type="SAM" id="Phobius"/>
    </source>
</evidence>
<comment type="caution">
    <text evidence="2">The sequence shown here is derived from an EMBL/GenBank/DDBJ whole genome shotgun (WGS) entry which is preliminary data.</text>
</comment>
<dbReference type="Pfam" id="PF03729">
    <property type="entry name" value="DUF308"/>
    <property type="match status" value="2"/>
</dbReference>
<name>A0ABT7C8P5_9MICO</name>
<reference evidence="2" key="1">
    <citation type="submission" date="2018-03" db="EMBL/GenBank/DDBJ databases">
        <authorList>
            <person name="Nunes O.C."/>
            <person name="Lopes A.R."/>
            <person name="Froufe H."/>
            <person name="Munoz-Merida A."/>
            <person name="Barroso C."/>
            <person name="Egas C."/>
        </authorList>
    </citation>
    <scope>NUCLEOTIDE SEQUENCE</scope>
    <source>
        <strain evidence="2">ON4</strain>
    </source>
</reference>
<keyword evidence="1" id="KW-0472">Membrane</keyword>
<accession>A0ABT7C8P5</accession>
<keyword evidence="1" id="KW-1133">Transmembrane helix</keyword>
<keyword evidence="3" id="KW-1185">Reference proteome</keyword>
<dbReference type="PANTHER" id="PTHR34989">
    <property type="entry name" value="PROTEIN HDED"/>
    <property type="match status" value="1"/>
</dbReference>
<feature type="transmembrane region" description="Helical" evidence="1">
    <location>
        <begin position="41"/>
        <end position="64"/>
    </location>
</feature>
<feature type="transmembrane region" description="Helical" evidence="1">
    <location>
        <begin position="101"/>
        <end position="123"/>
    </location>
</feature>
<dbReference type="EMBL" id="PXVD01000013">
    <property type="protein sequence ID" value="MDJ1371542.1"/>
    <property type="molecule type" value="Genomic_DNA"/>
</dbReference>
<feature type="transmembrane region" description="Helical" evidence="1">
    <location>
        <begin position="76"/>
        <end position="95"/>
    </location>
</feature>
<dbReference type="RefSeq" id="WP_051266721.1">
    <property type="nucleotide sequence ID" value="NZ_CP028426.1"/>
</dbReference>
<protein>
    <recommendedName>
        <fullName evidence="4">DUF308 domain-containing protein</fullName>
    </recommendedName>
</protein>
<evidence type="ECO:0000313" key="3">
    <source>
        <dbReference type="Proteomes" id="UP001170379"/>
    </source>
</evidence>
<proteinExistence type="predicted"/>
<reference evidence="2" key="2">
    <citation type="journal article" date="2022" name="Sci. Rep.">
        <title>In silico prediction of the enzymes involved in the degradation of the herbicide molinate by Gulosibacter molinativorax ON4T.</title>
        <authorList>
            <person name="Lopes A.R."/>
            <person name="Bunin E."/>
            <person name="Viana A.T."/>
            <person name="Froufe H."/>
            <person name="Munoz-Merida A."/>
            <person name="Pinho D."/>
            <person name="Figueiredo J."/>
            <person name="Barroso C."/>
            <person name="Vaz-Moreira I."/>
            <person name="Bellanger X."/>
            <person name="Egas C."/>
            <person name="Nunes O.C."/>
        </authorList>
    </citation>
    <scope>NUCLEOTIDE SEQUENCE</scope>
    <source>
        <strain evidence="2">ON4</strain>
    </source>
</reference>
<evidence type="ECO:0000313" key="2">
    <source>
        <dbReference type="EMBL" id="MDJ1371542.1"/>
    </source>
</evidence>
<dbReference type="PANTHER" id="PTHR34989:SF1">
    <property type="entry name" value="PROTEIN HDED"/>
    <property type="match status" value="1"/>
</dbReference>
<gene>
    <name evidence="2" type="ORF">C7K25_09210</name>
</gene>
<feature type="transmembrane region" description="Helical" evidence="1">
    <location>
        <begin position="130"/>
        <end position="149"/>
    </location>
</feature>
<dbReference type="InterPro" id="IPR005325">
    <property type="entry name" value="DUF308_memb"/>
</dbReference>
<dbReference type="Proteomes" id="UP001170379">
    <property type="component" value="Unassembled WGS sequence"/>
</dbReference>
<evidence type="ECO:0008006" key="4">
    <source>
        <dbReference type="Google" id="ProtNLM"/>
    </source>
</evidence>